<accession>A0A1R4GYH4</accession>
<feature type="transmembrane region" description="Helical" evidence="1">
    <location>
        <begin position="7"/>
        <end position="24"/>
    </location>
</feature>
<keyword evidence="1" id="KW-1133">Transmembrane helix</keyword>
<feature type="transmembrane region" description="Helical" evidence="1">
    <location>
        <begin position="81"/>
        <end position="114"/>
    </location>
</feature>
<evidence type="ECO:0000256" key="1">
    <source>
        <dbReference type="SAM" id="Phobius"/>
    </source>
</evidence>
<dbReference type="AlphaFoldDB" id="A0A1R4GYH4"/>
<proteinExistence type="predicted"/>
<evidence type="ECO:0000313" key="2">
    <source>
        <dbReference type="EMBL" id="SJM89067.1"/>
    </source>
</evidence>
<dbReference type="Proteomes" id="UP000195442">
    <property type="component" value="Unassembled WGS sequence"/>
</dbReference>
<evidence type="ECO:0000313" key="3">
    <source>
        <dbReference type="Proteomes" id="UP000195442"/>
    </source>
</evidence>
<protein>
    <submittedName>
        <fullName evidence="2">Uncharacterized protein</fullName>
    </submittedName>
</protein>
<organism evidence="2 3">
    <name type="scientific">Crenothrix polyspora</name>
    <dbReference type="NCBI Taxonomy" id="360316"/>
    <lineage>
        <taxon>Bacteria</taxon>
        <taxon>Pseudomonadati</taxon>
        <taxon>Pseudomonadota</taxon>
        <taxon>Gammaproteobacteria</taxon>
        <taxon>Methylococcales</taxon>
        <taxon>Crenotrichaceae</taxon>
        <taxon>Crenothrix</taxon>
    </lineage>
</organism>
<reference evidence="3" key="1">
    <citation type="submission" date="2017-02" db="EMBL/GenBank/DDBJ databases">
        <authorList>
            <person name="Daims H."/>
        </authorList>
    </citation>
    <scope>NUCLEOTIDE SEQUENCE [LARGE SCALE GENOMIC DNA]</scope>
</reference>
<name>A0A1R4GYH4_9GAMM</name>
<feature type="transmembrane region" description="Helical" evidence="1">
    <location>
        <begin position="56"/>
        <end position="75"/>
    </location>
</feature>
<keyword evidence="3" id="KW-1185">Reference proteome</keyword>
<feature type="transmembrane region" description="Helical" evidence="1">
    <location>
        <begin position="30"/>
        <end position="49"/>
    </location>
</feature>
<keyword evidence="1" id="KW-0472">Membrane</keyword>
<dbReference type="EMBL" id="FUKJ01000003">
    <property type="protein sequence ID" value="SJM89067.1"/>
    <property type="molecule type" value="Genomic_DNA"/>
</dbReference>
<sequence>MSMSDYIILACTIGALCAVMWADFNKSSSIFGNLTLNVIVSMTMLMLPFMLYYTEISFYLSFATSLGACVAITFFPANRTLYIGILIISTFTLSYFLGLYAFIFVILAPIIFGLHKMTGKIPA</sequence>
<keyword evidence="1" id="KW-0812">Transmembrane</keyword>
<gene>
    <name evidence="2" type="ORF">CRENPOLYSF2_1000007</name>
</gene>